<dbReference type="Pfam" id="PF02826">
    <property type="entry name" value="2-Hacid_dh_C"/>
    <property type="match status" value="1"/>
</dbReference>
<dbReference type="Gene3D" id="3.40.50.720">
    <property type="entry name" value="NAD(P)-binding Rossmann-like Domain"/>
    <property type="match status" value="2"/>
</dbReference>
<dbReference type="Pfam" id="PF00389">
    <property type="entry name" value="2-Hacid_dh"/>
    <property type="match status" value="1"/>
</dbReference>
<evidence type="ECO:0000256" key="1">
    <source>
        <dbReference type="ARBA" id="ARBA00005854"/>
    </source>
</evidence>
<dbReference type="Proteomes" id="UP000017131">
    <property type="component" value="Unassembled WGS sequence"/>
</dbReference>
<keyword evidence="3" id="KW-0520">NAD</keyword>
<dbReference type="InterPro" id="IPR006139">
    <property type="entry name" value="D-isomer_2_OHA_DH_cat_dom"/>
</dbReference>
<comment type="similarity">
    <text evidence="1 4">Belongs to the D-isomer specific 2-hydroxyacid dehydrogenase family.</text>
</comment>
<organism evidence="7 8">
    <name type="scientific">Staphylococcus simulans UMC-CNS-990</name>
    <dbReference type="NCBI Taxonomy" id="1405498"/>
    <lineage>
        <taxon>Bacteria</taxon>
        <taxon>Bacillati</taxon>
        <taxon>Bacillota</taxon>
        <taxon>Bacilli</taxon>
        <taxon>Bacillales</taxon>
        <taxon>Staphylococcaceae</taxon>
        <taxon>Staphylococcus</taxon>
    </lineage>
</organism>
<feature type="domain" description="D-isomer specific 2-hydroxyacid dehydrogenase catalytic" evidence="5">
    <location>
        <begin position="4"/>
        <end position="318"/>
    </location>
</feature>
<dbReference type="CDD" id="cd12178">
    <property type="entry name" value="2-Hacid_dh_13"/>
    <property type="match status" value="1"/>
</dbReference>
<sequence length="322" mass="35116">MAKVYIAGPIPQVGLDILEKNNIEVDMYDGPGVVDQETLKNGVKDADALISILSTNVDKDVIAAGENLKVIANYGAGFNNVDIECAESKGIYVTNTPGVSTRSTAELTFALVLAVARRIAEGDQLSRTKGFDGWAPLFFRGREVSGKTIGIFGLGNIGYAVAKRAKAFDMDILYTGPHRKEDKEKELGAKYVDFDTLLKESDFITINAAYKPELHHLFDTEQFKQMKPTAYLVNAARGPIVNEQALADALKDKVIEGAALDVYEFEPKITEDLKSLDNVVITPHIGNATFEARDGMAEIVANNTVDVLKDNKAPQYVVNNVK</sequence>
<dbReference type="PANTHER" id="PTHR42789">
    <property type="entry name" value="D-ISOMER SPECIFIC 2-HYDROXYACID DEHYDROGENASE FAMILY PROTEIN (AFU_ORTHOLOGUE AFUA_6G10090)"/>
    <property type="match status" value="1"/>
</dbReference>
<evidence type="ECO:0000313" key="7">
    <source>
        <dbReference type="EMBL" id="ERS94309.1"/>
    </source>
</evidence>
<dbReference type="InterPro" id="IPR029753">
    <property type="entry name" value="D-isomer_DH_CS"/>
</dbReference>
<dbReference type="InterPro" id="IPR050857">
    <property type="entry name" value="D-2-hydroxyacid_DH"/>
</dbReference>
<evidence type="ECO:0000256" key="4">
    <source>
        <dbReference type="RuleBase" id="RU003719"/>
    </source>
</evidence>
<dbReference type="InterPro" id="IPR006140">
    <property type="entry name" value="D-isomer_DH_NAD-bd"/>
</dbReference>
<evidence type="ECO:0000259" key="5">
    <source>
        <dbReference type="Pfam" id="PF00389"/>
    </source>
</evidence>
<evidence type="ECO:0000256" key="2">
    <source>
        <dbReference type="ARBA" id="ARBA00023002"/>
    </source>
</evidence>
<dbReference type="RefSeq" id="WP_023015022.1">
    <property type="nucleotide sequence ID" value="NZ_AXDY01000002.1"/>
</dbReference>
<dbReference type="SUPFAM" id="SSF51735">
    <property type="entry name" value="NAD(P)-binding Rossmann-fold domains"/>
    <property type="match status" value="1"/>
</dbReference>
<comment type="caution">
    <text evidence="7">The sequence shown here is derived from an EMBL/GenBank/DDBJ whole genome shotgun (WGS) entry which is preliminary data.</text>
</comment>
<proteinExistence type="inferred from homology"/>
<accession>A0ABP2YW46</accession>
<dbReference type="EMBL" id="AXDY01000002">
    <property type="protein sequence ID" value="ERS94309.1"/>
    <property type="molecule type" value="Genomic_DNA"/>
</dbReference>
<protein>
    <submittedName>
        <fullName evidence="7">2-hydroxyacid dehydrogenase</fullName>
    </submittedName>
</protein>
<keyword evidence="8" id="KW-1185">Reference proteome</keyword>
<evidence type="ECO:0000256" key="3">
    <source>
        <dbReference type="ARBA" id="ARBA00023027"/>
    </source>
</evidence>
<evidence type="ECO:0000259" key="6">
    <source>
        <dbReference type="Pfam" id="PF02826"/>
    </source>
</evidence>
<name>A0ABP2YW46_STASI</name>
<dbReference type="PROSITE" id="PS00671">
    <property type="entry name" value="D_2_HYDROXYACID_DH_3"/>
    <property type="match status" value="1"/>
</dbReference>
<keyword evidence="2 4" id="KW-0560">Oxidoreductase</keyword>
<evidence type="ECO:0000313" key="8">
    <source>
        <dbReference type="Proteomes" id="UP000017131"/>
    </source>
</evidence>
<feature type="domain" description="D-isomer specific 2-hydroxyacid dehydrogenase NAD-binding" evidence="6">
    <location>
        <begin position="109"/>
        <end position="286"/>
    </location>
</feature>
<reference evidence="7 8" key="1">
    <citation type="journal article" date="2013" name="Genome Announc.">
        <title>Draft Genome Sequence of Staphylococcus simulans UMC-CNS-990, Isolated from a Case of Chronic Bovine Mastitis.</title>
        <authorList>
            <person name="Calcutt M.J."/>
            <person name="Foecking M.F."/>
            <person name="Hsieh H.Y."/>
            <person name="Perry J."/>
            <person name="Stewart G.C."/>
            <person name="Middleton J.R."/>
        </authorList>
    </citation>
    <scope>NUCLEOTIDE SEQUENCE [LARGE SCALE GENOMIC DNA]</scope>
    <source>
        <strain evidence="7 8">UMC-CNS-990</strain>
    </source>
</reference>
<dbReference type="PANTHER" id="PTHR42789:SF1">
    <property type="entry name" value="D-ISOMER SPECIFIC 2-HYDROXYACID DEHYDROGENASE FAMILY PROTEIN (AFU_ORTHOLOGUE AFUA_6G10090)"/>
    <property type="match status" value="1"/>
</dbReference>
<gene>
    <name evidence="7" type="ORF">SSIM_02330</name>
</gene>
<dbReference type="InterPro" id="IPR036291">
    <property type="entry name" value="NAD(P)-bd_dom_sf"/>
</dbReference>
<dbReference type="SUPFAM" id="SSF52283">
    <property type="entry name" value="Formate/glycerate dehydrogenase catalytic domain-like"/>
    <property type="match status" value="1"/>
</dbReference>